<dbReference type="RefSeq" id="WP_343998107.1">
    <property type="nucleotide sequence ID" value="NZ_BAAAGU010000007.1"/>
</dbReference>
<keyword evidence="4 8" id="KW-0812">Transmembrane</keyword>
<gene>
    <name evidence="9" type="ORF">GCM10009535_10120</name>
</gene>
<accession>A0ABN1HAV5</accession>
<keyword evidence="2" id="KW-1003">Cell membrane</keyword>
<evidence type="ECO:0000313" key="9">
    <source>
        <dbReference type="EMBL" id="GAA0635927.1"/>
    </source>
</evidence>
<comment type="caution">
    <text evidence="9">The sequence shown here is derived from an EMBL/GenBank/DDBJ whole genome shotgun (WGS) entry which is preliminary data.</text>
</comment>
<evidence type="ECO:0000256" key="6">
    <source>
        <dbReference type="ARBA" id="ARBA00023136"/>
    </source>
</evidence>
<evidence type="ECO:0000313" key="10">
    <source>
        <dbReference type="Proteomes" id="UP001500724"/>
    </source>
</evidence>
<feature type="transmembrane region" description="Helical" evidence="8">
    <location>
        <begin position="193"/>
        <end position="211"/>
    </location>
</feature>
<evidence type="ECO:0000256" key="3">
    <source>
        <dbReference type="ARBA" id="ARBA00022679"/>
    </source>
</evidence>
<dbReference type="SUPFAM" id="SSF53756">
    <property type="entry name" value="UDP-Glycosyltransferase/glycogen phosphorylase"/>
    <property type="match status" value="1"/>
</dbReference>
<keyword evidence="6 8" id="KW-0472">Membrane</keyword>
<feature type="transmembrane region" description="Helical" evidence="8">
    <location>
        <begin position="114"/>
        <end position="147"/>
    </location>
</feature>
<evidence type="ECO:0000256" key="7">
    <source>
        <dbReference type="ARBA" id="ARBA00024033"/>
    </source>
</evidence>
<keyword evidence="5 8" id="KW-1133">Transmembrane helix</keyword>
<evidence type="ECO:0000256" key="5">
    <source>
        <dbReference type="ARBA" id="ARBA00022989"/>
    </source>
</evidence>
<evidence type="ECO:0000256" key="4">
    <source>
        <dbReference type="ARBA" id="ARBA00022692"/>
    </source>
</evidence>
<dbReference type="Gene3D" id="3.40.50.2000">
    <property type="entry name" value="Glycogen Phosphorylase B"/>
    <property type="match status" value="1"/>
</dbReference>
<evidence type="ECO:0008006" key="11">
    <source>
        <dbReference type="Google" id="ProtNLM"/>
    </source>
</evidence>
<dbReference type="InterPro" id="IPR018584">
    <property type="entry name" value="GT87"/>
</dbReference>
<sequence length="394" mass="40581">MAVPLVLLLLTGSAQSEVGVVERSGLLTVRQATPYLADPGSVVEVTPYLPGMAVFGLPRAVLGGDGLPARLLGDARIWCAAAFLGCLWAARRAAVPGAYGRRTAGRGTMSTCALGAFVASPVVALPLCVSGIDLPLTGLLVLALVYAARRRPLATGVSLAAVCSLKWTAWPAVAVTVALLARRGGWRTAARGAAVAVGGTAVLVLPAVLLSPGPLVEQVFMFPAGRGPWETPAASPLPGRLLAGLGPAGWCAAVTLLLSAGLAVAVSLLIRPPHDLVRAADRLALGLCAAFLLAPAGRFGRRCGGGGIRRMVATTHGHEIWWARTPGARQVLRRIGDHVDAVTCLGEYTRRRIAPALGPRAELVRLVPGVDPAAFLPEPGAARRIRGVKPAGPR</sequence>
<reference evidence="9 10" key="1">
    <citation type="journal article" date="2019" name="Int. J. Syst. Evol. Microbiol.">
        <title>The Global Catalogue of Microorganisms (GCM) 10K type strain sequencing project: providing services to taxonomists for standard genome sequencing and annotation.</title>
        <authorList>
            <consortium name="The Broad Institute Genomics Platform"/>
            <consortium name="The Broad Institute Genome Sequencing Center for Infectious Disease"/>
            <person name="Wu L."/>
            <person name="Ma J."/>
        </authorList>
    </citation>
    <scope>NUCLEOTIDE SEQUENCE [LARGE SCALE GENOMIC DNA]</scope>
    <source>
        <strain evidence="9 10">JCM 10367</strain>
    </source>
</reference>
<evidence type="ECO:0000256" key="2">
    <source>
        <dbReference type="ARBA" id="ARBA00022475"/>
    </source>
</evidence>
<keyword evidence="10" id="KW-1185">Reference proteome</keyword>
<comment type="subcellular location">
    <subcellularLocation>
        <location evidence="1">Cell membrane</location>
        <topology evidence="1">Multi-pass membrane protein</topology>
    </subcellularLocation>
</comment>
<feature type="transmembrane region" description="Helical" evidence="8">
    <location>
        <begin position="282"/>
        <end position="300"/>
    </location>
</feature>
<organism evidence="9 10">
    <name type="scientific">Streptomyces thermocarboxydovorans</name>
    <dbReference type="NCBI Taxonomy" id="59298"/>
    <lineage>
        <taxon>Bacteria</taxon>
        <taxon>Bacillati</taxon>
        <taxon>Actinomycetota</taxon>
        <taxon>Actinomycetes</taxon>
        <taxon>Kitasatosporales</taxon>
        <taxon>Streptomycetaceae</taxon>
        <taxon>Streptomyces</taxon>
    </lineage>
</organism>
<dbReference type="EMBL" id="BAAAGU010000007">
    <property type="protein sequence ID" value="GAA0635927.1"/>
    <property type="molecule type" value="Genomic_DNA"/>
</dbReference>
<evidence type="ECO:0000256" key="1">
    <source>
        <dbReference type="ARBA" id="ARBA00004651"/>
    </source>
</evidence>
<keyword evidence="3" id="KW-0808">Transferase</keyword>
<evidence type="ECO:0000256" key="8">
    <source>
        <dbReference type="SAM" id="Phobius"/>
    </source>
</evidence>
<protein>
    <recommendedName>
        <fullName evidence="11">Integral membrane protein</fullName>
    </recommendedName>
</protein>
<comment type="similarity">
    <text evidence="7">Belongs to the glycosyltransferase 87 family.</text>
</comment>
<proteinExistence type="inferred from homology"/>
<dbReference type="Proteomes" id="UP001500724">
    <property type="component" value="Unassembled WGS sequence"/>
</dbReference>
<dbReference type="Pfam" id="PF09594">
    <property type="entry name" value="GT87"/>
    <property type="match status" value="1"/>
</dbReference>
<feature type="transmembrane region" description="Helical" evidence="8">
    <location>
        <begin position="247"/>
        <end position="270"/>
    </location>
</feature>
<name>A0ABN1HAV5_9ACTN</name>